<proteinExistence type="predicted"/>
<comment type="caution">
    <text evidence="2">The sequence shown here is derived from an EMBL/GenBank/DDBJ whole genome shotgun (WGS) entry which is preliminary data.</text>
</comment>
<accession>A0A645BR86</accession>
<feature type="region of interest" description="Disordered" evidence="1">
    <location>
        <begin position="1"/>
        <end position="25"/>
    </location>
</feature>
<evidence type="ECO:0000313" key="2">
    <source>
        <dbReference type="EMBL" id="MPM67950.1"/>
    </source>
</evidence>
<evidence type="ECO:0000256" key="1">
    <source>
        <dbReference type="SAM" id="MobiDB-lite"/>
    </source>
</evidence>
<sequence length="133" mass="14513">MQVVQRQKRAAGSNQHKAEHCTAKHTHQHHGFGLALDLLNVAAADRFADHHTAGIEEAVADGRRKLIKYVCHIEARHHRGAQLPGNGAGCTGADRPDDLVRGNRGGHLDEVAVELLVPQFQVPKPKADVAFKF</sequence>
<reference evidence="2" key="1">
    <citation type="submission" date="2019-08" db="EMBL/GenBank/DDBJ databases">
        <authorList>
            <person name="Kucharzyk K."/>
            <person name="Murdoch R.W."/>
            <person name="Higgins S."/>
            <person name="Loffler F."/>
        </authorList>
    </citation>
    <scope>NUCLEOTIDE SEQUENCE</scope>
</reference>
<dbReference type="EMBL" id="VSSQ01021978">
    <property type="protein sequence ID" value="MPM67950.1"/>
    <property type="molecule type" value="Genomic_DNA"/>
</dbReference>
<gene>
    <name evidence="2" type="ORF">SDC9_114875</name>
</gene>
<protein>
    <submittedName>
        <fullName evidence="2">Uncharacterized protein</fullName>
    </submittedName>
</protein>
<organism evidence="2">
    <name type="scientific">bioreactor metagenome</name>
    <dbReference type="NCBI Taxonomy" id="1076179"/>
    <lineage>
        <taxon>unclassified sequences</taxon>
        <taxon>metagenomes</taxon>
        <taxon>ecological metagenomes</taxon>
    </lineage>
</organism>
<dbReference type="AlphaFoldDB" id="A0A645BR86"/>
<name>A0A645BR86_9ZZZZ</name>